<reference evidence="1" key="1">
    <citation type="submission" date="2014-11" db="EMBL/GenBank/DDBJ databases">
        <authorList>
            <person name="Amaro Gonzalez C."/>
        </authorList>
    </citation>
    <scope>NUCLEOTIDE SEQUENCE</scope>
</reference>
<organism evidence="1">
    <name type="scientific">Anguilla anguilla</name>
    <name type="common">European freshwater eel</name>
    <name type="synonym">Muraena anguilla</name>
    <dbReference type="NCBI Taxonomy" id="7936"/>
    <lineage>
        <taxon>Eukaryota</taxon>
        <taxon>Metazoa</taxon>
        <taxon>Chordata</taxon>
        <taxon>Craniata</taxon>
        <taxon>Vertebrata</taxon>
        <taxon>Euteleostomi</taxon>
        <taxon>Actinopterygii</taxon>
        <taxon>Neopterygii</taxon>
        <taxon>Teleostei</taxon>
        <taxon>Anguilliformes</taxon>
        <taxon>Anguillidae</taxon>
        <taxon>Anguilla</taxon>
    </lineage>
</organism>
<evidence type="ECO:0000313" key="1">
    <source>
        <dbReference type="EMBL" id="JAH45196.1"/>
    </source>
</evidence>
<dbReference type="AlphaFoldDB" id="A0A0E9SV62"/>
<proteinExistence type="predicted"/>
<name>A0A0E9SV62_ANGAN</name>
<protein>
    <submittedName>
        <fullName evidence="1">Uncharacterized protein</fullName>
    </submittedName>
</protein>
<sequence>MHIAPFLYPVFTLYTNNTTRLLGHSN</sequence>
<dbReference type="EMBL" id="GBXM01063381">
    <property type="protein sequence ID" value="JAH45196.1"/>
    <property type="molecule type" value="Transcribed_RNA"/>
</dbReference>
<accession>A0A0E9SV62</accession>
<reference evidence="1" key="2">
    <citation type="journal article" date="2015" name="Fish Shellfish Immunol.">
        <title>Early steps in the European eel (Anguilla anguilla)-Vibrio vulnificus interaction in the gills: Role of the RtxA13 toxin.</title>
        <authorList>
            <person name="Callol A."/>
            <person name="Pajuelo D."/>
            <person name="Ebbesson L."/>
            <person name="Teles M."/>
            <person name="MacKenzie S."/>
            <person name="Amaro C."/>
        </authorList>
    </citation>
    <scope>NUCLEOTIDE SEQUENCE</scope>
</reference>